<comment type="caution">
    <text evidence="1">The sequence shown here is derived from an EMBL/GenBank/DDBJ whole genome shotgun (WGS) entry which is preliminary data.</text>
</comment>
<evidence type="ECO:0000313" key="1">
    <source>
        <dbReference type="EMBL" id="GAA4027041.1"/>
    </source>
</evidence>
<name>A0ABP7TJA7_9SPHN</name>
<reference evidence="2" key="1">
    <citation type="journal article" date="2019" name="Int. J. Syst. Evol. Microbiol.">
        <title>The Global Catalogue of Microorganisms (GCM) 10K type strain sequencing project: providing services to taxonomists for standard genome sequencing and annotation.</title>
        <authorList>
            <consortium name="The Broad Institute Genomics Platform"/>
            <consortium name="The Broad Institute Genome Sequencing Center for Infectious Disease"/>
            <person name="Wu L."/>
            <person name="Ma J."/>
        </authorList>
    </citation>
    <scope>NUCLEOTIDE SEQUENCE [LARGE SCALE GENOMIC DNA]</scope>
    <source>
        <strain evidence="2">JCM 17564</strain>
    </source>
</reference>
<dbReference type="Gene3D" id="1.10.10.10">
    <property type="entry name" value="Winged helix-like DNA-binding domain superfamily/Winged helix DNA-binding domain"/>
    <property type="match status" value="1"/>
</dbReference>
<proteinExistence type="predicted"/>
<protein>
    <recommendedName>
        <fullName evidence="3">MarR family transcriptional regulator</fullName>
    </recommendedName>
</protein>
<evidence type="ECO:0008006" key="3">
    <source>
        <dbReference type="Google" id="ProtNLM"/>
    </source>
</evidence>
<evidence type="ECO:0000313" key="2">
    <source>
        <dbReference type="Proteomes" id="UP001424459"/>
    </source>
</evidence>
<dbReference type="RefSeq" id="WP_344695104.1">
    <property type="nucleotide sequence ID" value="NZ_BAABBR010000001.1"/>
</dbReference>
<dbReference type="InterPro" id="IPR036390">
    <property type="entry name" value="WH_DNA-bd_sf"/>
</dbReference>
<dbReference type="EMBL" id="BAABBR010000001">
    <property type="protein sequence ID" value="GAA4027041.1"/>
    <property type="molecule type" value="Genomic_DNA"/>
</dbReference>
<organism evidence="1 2">
    <name type="scientific">Sphingomonas rosea</name>
    <dbReference type="NCBI Taxonomy" id="335605"/>
    <lineage>
        <taxon>Bacteria</taxon>
        <taxon>Pseudomonadati</taxon>
        <taxon>Pseudomonadota</taxon>
        <taxon>Alphaproteobacteria</taxon>
        <taxon>Sphingomonadales</taxon>
        <taxon>Sphingomonadaceae</taxon>
        <taxon>Sphingomonas</taxon>
    </lineage>
</organism>
<dbReference type="Proteomes" id="UP001424459">
    <property type="component" value="Unassembled WGS sequence"/>
</dbReference>
<keyword evidence="2" id="KW-1185">Reference proteome</keyword>
<gene>
    <name evidence="1" type="ORF">GCM10022281_02080</name>
</gene>
<sequence length="307" mass="33073">MSRAYAQPLYSQSPSTPPVLIIGDTALARERARKTLDISDYDSAAILSMGEAAEDLGRAGALSTVWLEFTDAPTAGGRRLLQRIAADAARLSSGVVVSVPIDHLDEVLLWLGSSPVELLVDASEPERLSALTFSVCSARSMGLAHEGANEASSERLRQLSDEVSRIASALARLGNLSSQPPLSPATMQPQQGDMPAISAEALRTMIRARRQRANYLPADLFADPAWDMLLDLLQAEIVQHRVPVSSLCIAAAVPATTALRWIKLMTDRGLLVRRDDPHDGRRVFIEMAPSTSAALRHYFGDVGLAVV</sequence>
<dbReference type="InterPro" id="IPR036388">
    <property type="entry name" value="WH-like_DNA-bd_sf"/>
</dbReference>
<dbReference type="SUPFAM" id="SSF46785">
    <property type="entry name" value="Winged helix' DNA-binding domain"/>
    <property type="match status" value="1"/>
</dbReference>
<accession>A0ABP7TJA7</accession>